<feature type="domain" description="IstB-like ATP-binding" evidence="1">
    <location>
        <begin position="2"/>
        <end position="72"/>
    </location>
</feature>
<dbReference type="Gene3D" id="3.40.50.300">
    <property type="entry name" value="P-loop containing nucleotide triphosphate hydrolases"/>
    <property type="match status" value="1"/>
</dbReference>
<dbReference type="Proteomes" id="UP000029453">
    <property type="component" value="Unassembled WGS sequence"/>
</dbReference>
<proteinExistence type="predicted"/>
<dbReference type="Pfam" id="PF01695">
    <property type="entry name" value="IstB_IS21"/>
    <property type="match status" value="1"/>
</dbReference>
<comment type="caution">
    <text evidence="2">The sequence shown here is derived from an EMBL/GenBank/DDBJ whole genome shotgun (WGS) entry which is preliminary data.</text>
</comment>
<dbReference type="GO" id="GO:0005524">
    <property type="term" value="F:ATP binding"/>
    <property type="evidence" value="ECO:0007669"/>
    <property type="project" value="InterPro"/>
</dbReference>
<name>M9M2T1_PAEPP</name>
<dbReference type="InterPro" id="IPR002611">
    <property type="entry name" value="IstB_ATP-bd"/>
</dbReference>
<keyword evidence="3" id="KW-1185">Reference proteome</keyword>
<organism evidence="2 3">
    <name type="scientific">Paenibacillus popilliae ATCC 14706</name>
    <dbReference type="NCBI Taxonomy" id="1212764"/>
    <lineage>
        <taxon>Bacteria</taxon>
        <taxon>Bacillati</taxon>
        <taxon>Bacillota</taxon>
        <taxon>Bacilli</taxon>
        <taxon>Bacillales</taxon>
        <taxon>Paenibacillaceae</taxon>
        <taxon>Paenibacillus</taxon>
    </lineage>
</organism>
<reference evidence="2 3" key="1">
    <citation type="submission" date="2012-10" db="EMBL/GenBank/DDBJ databases">
        <title>Draft Genome Sequence of Paenibacillus popilliae ATCC 14706T.</title>
        <authorList>
            <person name="Iiyama K."/>
            <person name="Mori K."/>
            <person name="Mon H."/>
            <person name="Chieda Y."/>
            <person name="Lee J.M."/>
            <person name="Kusakabe T."/>
            <person name="Tashiro K."/>
            <person name="Asano S."/>
            <person name="Yasunaga-Aoki C."/>
            <person name="Shimizu S."/>
        </authorList>
    </citation>
    <scope>NUCLEOTIDE SEQUENCE [LARGE SCALE GENOMIC DNA]</scope>
    <source>
        <strain evidence="2 3">ATCC 14706</strain>
    </source>
</reference>
<dbReference type="AlphaFoldDB" id="M9M2T1"/>
<evidence type="ECO:0000259" key="1">
    <source>
        <dbReference type="Pfam" id="PF01695"/>
    </source>
</evidence>
<evidence type="ECO:0000313" key="3">
    <source>
        <dbReference type="Proteomes" id="UP000029453"/>
    </source>
</evidence>
<protein>
    <submittedName>
        <fullName evidence="2">DNA replication protein</fullName>
    </submittedName>
</protein>
<evidence type="ECO:0000313" key="2">
    <source>
        <dbReference type="EMBL" id="GAC41483.1"/>
    </source>
</evidence>
<dbReference type="InterPro" id="IPR027417">
    <property type="entry name" value="P-loop_NTPase"/>
</dbReference>
<dbReference type="EMBL" id="BALG01000037">
    <property type="protein sequence ID" value="GAC41483.1"/>
    <property type="molecule type" value="Genomic_DNA"/>
</dbReference>
<sequence length="86" mass="9752">MDETAAHFFFQIGSERYERSSIMLTFNKTFGAWSDIFGDTVLATAILDRLLHHSSTVNIKGESYRIKEKKKAGFFRSEPTGEAEAD</sequence>
<accession>M9M2T1</accession>
<gene>
    <name evidence="2" type="ORF">PPOP_0833</name>
</gene>